<proteinExistence type="predicted"/>
<protein>
    <submittedName>
        <fullName evidence="1">Uncharacterized protein</fullName>
    </submittedName>
</protein>
<evidence type="ECO:0000313" key="1">
    <source>
        <dbReference type="EMBL" id="TWT32558.1"/>
    </source>
</evidence>
<gene>
    <name evidence="1" type="ORF">KOR34_43210</name>
</gene>
<dbReference type="Proteomes" id="UP000316714">
    <property type="component" value="Unassembled WGS sequence"/>
</dbReference>
<dbReference type="EMBL" id="SIHJ01000003">
    <property type="protein sequence ID" value="TWT32558.1"/>
    <property type="molecule type" value="Genomic_DNA"/>
</dbReference>
<evidence type="ECO:0000313" key="2">
    <source>
        <dbReference type="Proteomes" id="UP000316714"/>
    </source>
</evidence>
<dbReference type="AlphaFoldDB" id="A0A5C5V251"/>
<sequence length="72" mass="7945">MMWTPYQLPDHLIVLPVLTAGSDPRYQRTADAADQAADLQHAQRRQHAVDRHARLLHDVVHLGGGGADGLQD</sequence>
<comment type="caution">
    <text evidence="1">The sequence shown here is derived from an EMBL/GenBank/DDBJ whole genome shotgun (WGS) entry which is preliminary data.</text>
</comment>
<accession>A0A5C5V251</accession>
<organism evidence="1 2">
    <name type="scientific">Posidoniimonas corsicana</name>
    <dbReference type="NCBI Taxonomy" id="1938618"/>
    <lineage>
        <taxon>Bacteria</taxon>
        <taxon>Pseudomonadati</taxon>
        <taxon>Planctomycetota</taxon>
        <taxon>Planctomycetia</taxon>
        <taxon>Pirellulales</taxon>
        <taxon>Lacipirellulaceae</taxon>
        <taxon>Posidoniimonas</taxon>
    </lineage>
</organism>
<name>A0A5C5V251_9BACT</name>
<keyword evidence="2" id="KW-1185">Reference proteome</keyword>
<reference evidence="1 2" key="1">
    <citation type="submission" date="2019-02" db="EMBL/GenBank/DDBJ databases">
        <title>Deep-cultivation of Planctomycetes and their phenomic and genomic characterization uncovers novel biology.</title>
        <authorList>
            <person name="Wiegand S."/>
            <person name="Jogler M."/>
            <person name="Boedeker C."/>
            <person name="Pinto D."/>
            <person name="Vollmers J."/>
            <person name="Rivas-Marin E."/>
            <person name="Kohn T."/>
            <person name="Peeters S.H."/>
            <person name="Heuer A."/>
            <person name="Rast P."/>
            <person name="Oberbeckmann S."/>
            <person name="Bunk B."/>
            <person name="Jeske O."/>
            <person name="Meyerdierks A."/>
            <person name="Storesund J.E."/>
            <person name="Kallscheuer N."/>
            <person name="Luecker S."/>
            <person name="Lage O.M."/>
            <person name="Pohl T."/>
            <person name="Merkel B.J."/>
            <person name="Hornburger P."/>
            <person name="Mueller R.-W."/>
            <person name="Bruemmer F."/>
            <person name="Labrenz M."/>
            <person name="Spormann A.M."/>
            <person name="Op Den Camp H."/>
            <person name="Overmann J."/>
            <person name="Amann R."/>
            <person name="Jetten M.S.M."/>
            <person name="Mascher T."/>
            <person name="Medema M.H."/>
            <person name="Devos D.P."/>
            <person name="Kaster A.-K."/>
            <person name="Ovreas L."/>
            <person name="Rohde M."/>
            <person name="Galperin M.Y."/>
            <person name="Jogler C."/>
        </authorList>
    </citation>
    <scope>NUCLEOTIDE SEQUENCE [LARGE SCALE GENOMIC DNA]</scope>
    <source>
        <strain evidence="1 2">KOR34</strain>
    </source>
</reference>